<keyword evidence="2" id="KW-1185">Reference proteome</keyword>
<reference evidence="1 2" key="1">
    <citation type="submission" date="2020-08" db="EMBL/GenBank/DDBJ databases">
        <title>Genomic Encyclopedia of Type Strains, Phase IV (KMG-V): Genome sequencing to study the core and pangenomes of soil and plant-associated prokaryotes.</title>
        <authorList>
            <person name="Whitman W."/>
        </authorList>
    </citation>
    <scope>NUCLEOTIDE SEQUENCE [LARGE SCALE GENOMIC DNA]</scope>
    <source>
        <strain evidence="1 2">SEMIA 4034</strain>
    </source>
</reference>
<evidence type="ECO:0000313" key="2">
    <source>
        <dbReference type="Proteomes" id="UP000528824"/>
    </source>
</evidence>
<dbReference type="InterPro" id="IPR029058">
    <property type="entry name" value="AB_hydrolase_fold"/>
</dbReference>
<protein>
    <submittedName>
        <fullName evidence="1">Pimeloyl-ACP methyl ester carboxylesterase</fullName>
    </submittedName>
</protein>
<accession>A0A7W8XH38</accession>
<organism evidence="1 2">
    <name type="scientific">Rhizobium lentis</name>
    <dbReference type="NCBI Taxonomy" id="1138194"/>
    <lineage>
        <taxon>Bacteria</taxon>
        <taxon>Pseudomonadati</taxon>
        <taxon>Pseudomonadota</taxon>
        <taxon>Alphaproteobacteria</taxon>
        <taxon>Hyphomicrobiales</taxon>
        <taxon>Rhizobiaceae</taxon>
        <taxon>Rhizobium/Agrobacterium group</taxon>
        <taxon>Rhizobium</taxon>
    </lineage>
</organism>
<dbReference type="Proteomes" id="UP000528824">
    <property type="component" value="Unassembled WGS sequence"/>
</dbReference>
<dbReference type="SUPFAM" id="SSF53474">
    <property type="entry name" value="alpha/beta-Hydrolases"/>
    <property type="match status" value="1"/>
</dbReference>
<name>A0A7W8XH38_9HYPH</name>
<gene>
    <name evidence="1" type="ORF">GGI59_004483</name>
</gene>
<dbReference type="Gene3D" id="3.40.50.1820">
    <property type="entry name" value="alpha/beta hydrolase"/>
    <property type="match status" value="1"/>
</dbReference>
<proteinExistence type="predicted"/>
<sequence length="197" mass="22845">MLNKLGLFRRDWVIVRRLWWGQTRRRDTYDIIDVKGQRHPAAPTLEKVFWYQHLVQTERGRDCLSHHRRDLCRILWSEWSPGWQFDDATFTKSADAFENPDFVDVVISCYRHSFGLEAGEMAMQEFEALLAQKPEITVPAVTIDGTNDPLKPGGTSDHAKMFVGFHEHRVVGAGNNVPQEQPEEFARAILRVQEQIN</sequence>
<dbReference type="AlphaFoldDB" id="A0A7W8XH38"/>
<dbReference type="RefSeq" id="WP_183918257.1">
    <property type="nucleotide sequence ID" value="NZ_JACHBB010000023.1"/>
</dbReference>
<evidence type="ECO:0000313" key="1">
    <source>
        <dbReference type="EMBL" id="MBB5562794.1"/>
    </source>
</evidence>
<dbReference type="EMBL" id="JACHBC010000009">
    <property type="protein sequence ID" value="MBB5562794.1"/>
    <property type="molecule type" value="Genomic_DNA"/>
</dbReference>
<comment type="caution">
    <text evidence="1">The sequence shown here is derived from an EMBL/GenBank/DDBJ whole genome shotgun (WGS) entry which is preliminary data.</text>
</comment>